<comment type="subcellular location">
    <subcellularLocation>
        <location evidence="1">Cell projection</location>
        <location evidence="1">Cilium</location>
    </subcellularLocation>
    <subcellularLocation>
        <location evidence="2">Cytoplasm</location>
        <location evidence="2">Cytoskeleton</location>
    </subcellularLocation>
</comment>
<evidence type="ECO:0000256" key="3">
    <source>
        <dbReference type="ARBA" id="ARBA00022490"/>
    </source>
</evidence>
<protein>
    <submittedName>
        <fullName evidence="8">Uncharacterized protein</fullName>
    </submittedName>
</protein>
<keyword evidence="5" id="KW-0966">Cell projection</keyword>
<feature type="region of interest" description="Disordered" evidence="7">
    <location>
        <begin position="89"/>
        <end position="117"/>
    </location>
</feature>
<dbReference type="GO" id="GO:0005929">
    <property type="term" value="C:cilium"/>
    <property type="evidence" value="ECO:0007669"/>
    <property type="project" value="UniProtKB-SubCell"/>
</dbReference>
<organism evidence="8 9">
    <name type="scientific">Stephanodiscus triporus</name>
    <dbReference type="NCBI Taxonomy" id="2934178"/>
    <lineage>
        <taxon>Eukaryota</taxon>
        <taxon>Sar</taxon>
        <taxon>Stramenopiles</taxon>
        <taxon>Ochrophyta</taxon>
        <taxon>Bacillariophyta</taxon>
        <taxon>Coscinodiscophyceae</taxon>
        <taxon>Thalassiosirophycidae</taxon>
        <taxon>Stephanodiscales</taxon>
        <taxon>Stephanodiscaceae</taxon>
        <taxon>Stephanodiscus</taxon>
    </lineage>
</organism>
<dbReference type="AlphaFoldDB" id="A0ABD3QGW0"/>
<keyword evidence="3" id="KW-0963">Cytoplasm</keyword>
<gene>
    <name evidence="8" type="ORF">ACHAW5_010074</name>
</gene>
<dbReference type="Proteomes" id="UP001530315">
    <property type="component" value="Unassembled WGS sequence"/>
</dbReference>
<reference evidence="8 9" key="1">
    <citation type="submission" date="2024-10" db="EMBL/GenBank/DDBJ databases">
        <title>Updated reference genomes for cyclostephanoid diatoms.</title>
        <authorList>
            <person name="Roberts W.R."/>
            <person name="Alverson A.J."/>
        </authorList>
    </citation>
    <scope>NUCLEOTIDE SEQUENCE [LARGE SCALE GENOMIC DNA]</scope>
    <source>
        <strain evidence="8 9">AJA276-08</strain>
    </source>
</reference>
<evidence type="ECO:0000256" key="2">
    <source>
        <dbReference type="ARBA" id="ARBA00004245"/>
    </source>
</evidence>
<evidence type="ECO:0000256" key="6">
    <source>
        <dbReference type="ARBA" id="ARBA00038014"/>
    </source>
</evidence>
<evidence type="ECO:0000256" key="7">
    <source>
        <dbReference type="SAM" id="MobiDB-lite"/>
    </source>
</evidence>
<dbReference type="EMBL" id="JALLAZ020000254">
    <property type="protein sequence ID" value="KAL3799402.1"/>
    <property type="molecule type" value="Genomic_DNA"/>
</dbReference>
<dbReference type="PANTHER" id="PTHR20899:SF1">
    <property type="entry name" value="PIERCER OF MICROTUBULE WALL 1 PROTEIN"/>
    <property type="match status" value="1"/>
</dbReference>
<dbReference type="InterPro" id="IPR026507">
    <property type="entry name" value="PIRC1/2"/>
</dbReference>
<dbReference type="Pfam" id="PF14892">
    <property type="entry name" value="PIRC1_2"/>
    <property type="match status" value="1"/>
</dbReference>
<feature type="region of interest" description="Disordered" evidence="7">
    <location>
        <begin position="25"/>
        <end position="59"/>
    </location>
</feature>
<evidence type="ECO:0000256" key="4">
    <source>
        <dbReference type="ARBA" id="ARBA00023212"/>
    </source>
</evidence>
<feature type="compositionally biased region" description="Basic and acidic residues" evidence="7">
    <location>
        <begin position="38"/>
        <end position="49"/>
    </location>
</feature>
<evidence type="ECO:0000256" key="5">
    <source>
        <dbReference type="ARBA" id="ARBA00023273"/>
    </source>
</evidence>
<keyword evidence="9" id="KW-1185">Reference proteome</keyword>
<name>A0ABD3QGW0_9STRA</name>
<comment type="similarity">
    <text evidence="6">Belongs to the PIERCE1 family.</text>
</comment>
<proteinExistence type="inferred from homology"/>
<evidence type="ECO:0000313" key="8">
    <source>
        <dbReference type="EMBL" id="KAL3799402.1"/>
    </source>
</evidence>
<sequence length="198" mass="22343">MTNPFMVTSNECYGMSLTEASKRVYTSPVNGNDNAAASEERGVSQDPSKENNSTSQDMTFVYSRESDRFGEGCAFSNSLLSQVFRLKKSDSMNKRRKNSPFVQKELEQYSDPSKSSKTFSKEEVAEILSQYNHNPKVQHPLYHTTASEYGAKKPSQATFQNVRHGLSQKFSHSFNRTMFHDEGLNASITKSKIHDSLL</sequence>
<dbReference type="GO" id="GO:0005856">
    <property type="term" value="C:cytoskeleton"/>
    <property type="evidence" value="ECO:0007669"/>
    <property type="project" value="UniProtKB-SubCell"/>
</dbReference>
<comment type="caution">
    <text evidence="8">The sequence shown here is derived from an EMBL/GenBank/DDBJ whole genome shotgun (WGS) entry which is preliminary data.</text>
</comment>
<dbReference type="PANTHER" id="PTHR20899">
    <property type="entry name" value="PIERCE HOMOLOG"/>
    <property type="match status" value="1"/>
</dbReference>
<keyword evidence="4" id="KW-0206">Cytoskeleton</keyword>
<evidence type="ECO:0000313" key="9">
    <source>
        <dbReference type="Proteomes" id="UP001530315"/>
    </source>
</evidence>
<accession>A0ABD3QGW0</accession>
<evidence type="ECO:0000256" key="1">
    <source>
        <dbReference type="ARBA" id="ARBA00004138"/>
    </source>
</evidence>